<protein>
    <recommendedName>
        <fullName evidence="16">Rho-related GTP-binding protein RhoU-like</fullName>
    </recommendedName>
</protein>
<dbReference type="AlphaFoldDB" id="A0A8D0DGT6"/>
<accession>A0A8D0DGT6</accession>
<keyword evidence="12" id="KW-0449">Lipoprotein</keyword>
<evidence type="ECO:0000256" key="7">
    <source>
        <dbReference type="ARBA" id="ARBA00022741"/>
    </source>
</evidence>
<dbReference type="SMART" id="SM00175">
    <property type="entry name" value="RAB"/>
    <property type="match status" value="1"/>
</dbReference>
<dbReference type="PANTHER" id="PTHR24072">
    <property type="entry name" value="RHO FAMILY GTPASE"/>
    <property type="match status" value="1"/>
</dbReference>
<dbReference type="Gene3D" id="3.40.50.300">
    <property type="entry name" value="P-loop containing nucleotide triphosphate hydrolases"/>
    <property type="match status" value="1"/>
</dbReference>
<keyword evidence="7" id="KW-0547">Nucleotide-binding</keyword>
<evidence type="ECO:0000256" key="4">
    <source>
        <dbReference type="ARBA" id="ARBA00022475"/>
    </source>
</evidence>
<proteinExistence type="inferred from homology"/>
<dbReference type="OMA" id="PPHKHQT"/>
<dbReference type="InterPro" id="IPR005225">
    <property type="entry name" value="Small_GTP-bd"/>
</dbReference>
<evidence type="ECO:0000256" key="2">
    <source>
        <dbReference type="ARBA" id="ARBA00004342"/>
    </source>
</evidence>
<dbReference type="SMART" id="SM00174">
    <property type="entry name" value="RHO"/>
    <property type="match status" value="1"/>
</dbReference>
<evidence type="ECO:0000256" key="8">
    <source>
        <dbReference type="ARBA" id="ARBA00022842"/>
    </source>
</evidence>
<dbReference type="FunFam" id="3.40.50.300:FF:000561">
    <property type="entry name" value="rho-related GTP-binding protein RhoV"/>
    <property type="match status" value="1"/>
</dbReference>
<comment type="subcellular location">
    <subcellularLocation>
        <location evidence="2">Cell membrane</location>
        <topology evidence="2">Lipid-anchor</topology>
        <orientation evidence="2">Cytoplasmic side</orientation>
    </subcellularLocation>
</comment>
<keyword evidence="11" id="KW-0564">Palmitate</keyword>
<evidence type="ECO:0000256" key="13">
    <source>
        <dbReference type="SAM" id="MobiDB-lite"/>
    </source>
</evidence>
<keyword evidence="4" id="KW-1003">Cell membrane</keyword>
<comment type="cofactor">
    <cofactor evidence="1">
        <name>Mg(2+)</name>
        <dbReference type="ChEBI" id="CHEBI:18420"/>
    </cofactor>
</comment>
<dbReference type="GO" id="GO:0007264">
    <property type="term" value="P:small GTPase-mediated signal transduction"/>
    <property type="evidence" value="ECO:0007669"/>
    <property type="project" value="InterPro"/>
</dbReference>
<dbReference type="GO" id="GO:0008360">
    <property type="term" value="P:regulation of cell shape"/>
    <property type="evidence" value="ECO:0007669"/>
    <property type="project" value="UniProtKB-ARBA"/>
</dbReference>
<dbReference type="InterPro" id="IPR003578">
    <property type="entry name" value="Small_GTPase_Rho"/>
</dbReference>
<evidence type="ECO:0000256" key="12">
    <source>
        <dbReference type="ARBA" id="ARBA00023288"/>
    </source>
</evidence>
<evidence type="ECO:0000313" key="14">
    <source>
        <dbReference type="Ensembl" id="ENSSMRP00000002918.1"/>
    </source>
</evidence>
<dbReference type="PROSITE" id="PS51420">
    <property type="entry name" value="RHO"/>
    <property type="match status" value="1"/>
</dbReference>
<dbReference type="SUPFAM" id="SSF52540">
    <property type="entry name" value="P-loop containing nucleoside triphosphate hydrolases"/>
    <property type="match status" value="1"/>
</dbReference>
<dbReference type="PROSITE" id="PS51419">
    <property type="entry name" value="RAB"/>
    <property type="match status" value="1"/>
</dbReference>
<dbReference type="InterPro" id="IPR027417">
    <property type="entry name" value="P-loop_NTPase"/>
</dbReference>
<dbReference type="SMART" id="SM00173">
    <property type="entry name" value="RAS"/>
    <property type="match status" value="1"/>
</dbReference>
<dbReference type="GO" id="GO:0005886">
    <property type="term" value="C:plasma membrane"/>
    <property type="evidence" value="ECO:0007669"/>
    <property type="project" value="UniProtKB-SubCell"/>
</dbReference>
<keyword evidence="8" id="KW-0460">Magnesium</keyword>
<dbReference type="GO" id="GO:0005525">
    <property type="term" value="F:GTP binding"/>
    <property type="evidence" value="ECO:0007669"/>
    <property type="project" value="UniProtKB-KW"/>
</dbReference>
<reference evidence="14" key="1">
    <citation type="submission" date="2025-08" db="UniProtKB">
        <authorList>
            <consortium name="Ensembl"/>
        </authorList>
    </citation>
    <scope>IDENTIFICATION</scope>
</reference>
<evidence type="ECO:0000256" key="6">
    <source>
        <dbReference type="ARBA" id="ARBA00022723"/>
    </source>
</evidence>
<keyword evidence="15" id="KW-1185">Reference proteome</keyword>
<dbReference type="Proteomes" id="UP000694421">
    <property type="component" value="Unplaced"/>
</dbReference>
<evidence type="ECO:0000256" key="5">
    <source>
        <dbReference type="ARBA" id="ARBA00022553"/>
    </source>
</evidence>
<dbReference type="PROSITE" id="PS51421">
    <property type="entry name" value="RAS"/>
    <property type="match status" value="1"/>
</dbReference>
<dbReference type="GO" id="GO:0007010">
    <property type="term" value="P:cytoskeleton organization"/>
    <property type="evidence" value="ECO:0007669"/>
    <property type="project" value="UniProtKB-ARBA"/>
</dbReference>
<keyword evidence="10" id="KW-0472">Membrane</keyword>
<evidence type="ECO:0000256" key="1">
    <source>
        <dbReference type="ARBA" id="ARBA00001946"/>
    </source>
</evidence>
<evidence type="ECO:0000256" key="11">
    <source>
        <dbReference type="ARBA" id="ARBA00023139"/>
    </source>
</evidence>
<dbReference type="PRINTS" id="PR00449">
    <property type="entry name" value="RASTRNSFRMNG"/>
</dbReference>
<keyword evidence="5" id="KW-0597">Phosphoprotein</keyword>
<name>A0A8D0DGT6_SALMN</name>
<dbReference type="GO" id="GO:0003924">
    <property type="term" value="F:GTPase activity"/>
    <property type="evidence" value="ECO:0007669"/>
    <property type="project" value="InterPro"/>
</dbReference>
<evidence type="ECO:0008006" key="16">
    <source>
        <dbReference type="Google" id="ProtNLM"/>
    </source>
</evidence>
<dbReference type="NCBIfam" id="TIGR00231">
    <property type="entry name" value="small_GTP"/>
    <property type="match status" value="1"/>
</dbReference>
<dbReference type="InterPro" id="IPR001806">
    <property type="entry name" value="Small_GTPase"/>
</dbReference>
<evidence type="ECO:0000313" key="15">
    <source>
        <dbReference type="Proteomes" id="UP000694421"/>
    </source>
</evidence>
<dbReference type="GeneTree" id="ENSGT00940000165900"/>
<reference evidence="14" key="2">
    <citation type="submission" date="2025-09" db="UniProtKB">
        <authorList>
            <consortium name="Ensembl"/>
        </authorList>
    </citation>
    <scope>IDENTIFICATION</scope>
</reference>
<feature type="compositionally biased region" description="Gly residues" evidence="13">
    <location>
        <begin position="64"/>
        <end position="73"/>
    </location>
</feature>
<keyword evidence="6" id="KW-0479">Metal-binding</keyword>
<sequence>MHRAQLLRLPEPLLLSWAGFRGGPGASSCPRCLPASQPEARREEGHRRRPARPRPPLAAPSGCGQAGGGGGRGSRPVPASYHGHHSPLSAPSHRVVMRPHEESPSGLAARLPPVPPRRRRLQKEREASALGALECLLLGDGAVGKTSLALSYSANGFPARYVPTALDRFSAVVQVDGAPLRLQLCDTAGQDEFDPLRRVCYPRADVILLCFSVVAPTSFQNIADKWYPEVRRCCPGTPVLLVGTQSDLREDVKVLIALSRRGEKPVRPAAAHALSAKLGTVAYMECSALTQQNVKEVFDAAITAGLRRAEPPGPKVRRRTASCLRTLSKDWWRKYVCVR</sequence>
<dbReference type="CDD" id="cd04130">
    <property type="entry name" value="Wrch_1"/>
    <property type="match status" value="1"/>
</dbReference>
<dbReference type="GO" id="GO:0046872">
    <property type="term" value="F:metal ion binding"/>
    <property type="evidence" value="ECO:0007669"/>
    <property type="project" value="UniProtKB-KW"/>
</dbReference>
<evidence type="ECO:0000256" key="9">
    <source>
        <dbReference type="ARBA" id="ARBA00023134"/>
    </source>
</evidence>
<keyword evidence="9" id="KW-0342">GTP-binding</keyword>
<dbReference type="Ensembl" id="ENSSMRT00000003495.1">
    <property type="protein sequence ID" value="ENSSMRP00000002918.1"/>
    <property type="gene ID" value="ENSSMRG00000002488.1"/>
</dbReference>
<dbReference type="Pfam" id="PF00071">
    <property type="entry name" value="Ras"/>
    <property type="match status" value="1"/>
</dbReference>
<comment type="similarity">
    <text evidence="3">Belongs to the small GTPase superfamily. Rho family.</text>
</comment>
<feature type="region of interest" description="Disordered" evidence="13">
    <location>
        <begin position="25"/>
        <end position="117"/>
    </location>
</feature>
<evidence type="ECO:0000256" key="10">
    <source>
        <dbReference type="ARBA" id="ARBA00023136"/>
    </source>
</evidence>
<organism evidence="14 15">
    <name type="scientific">Salvator merianae</name>
    <name type="common">Argentine black and white tegu</name>
    <name type="synonym">Tupinambis merianae</name>
    <dbReference type="NCBI Taxonomy" id="96440"/>
    <lineage>
        <taxon>Eukaryota</taxon>
        <taxon>Metazoa</taxon>
        <taxon>Chordata</taxon>
        <taxon>Craniata</taxon>
        <taxon>Vertebrata</taxon>
        <taxon>Euteleostomi</taxon>
        <taxon>Lepidosauria</taxon>
        <taxon>Squamata</taxon>
        <taxon>Bifurcata</taxon>
        <taxon>Unidentata</taxon>
        <taxon>Episquamata</taxon>
        <taxon>Laterata</taxon>
        <taxon>Teiioidea</taxon>
        <taxon>Teiidae</taxon>
        <taxon>Salvator</taxon>
    </lineage>
</organism>
<evidence type="ECO:0000256" key="3">
    <source>
        <dbReference type="ARBA" id="ARBA00010142"/>
    </source>
</evidence>